<feature type="domain" description="Laminin EGF-like" evidence="13">
    <location>
        <begin position="487"/>
        <end position="537"/>
    </location>
</feature>
<dbReference type="FunFam" id="2.10.25.10:FF:000065">
    <property type="entry name" value="Laminin subunit beta 1"/>
    <property type="match status" value="1"/>
</dbReference>
<dbReference type="Pfam" id="PF21199">
    <property type="entry name" value="LAMININ_IV_B"/>
    <property type="match status" value="1"/>
</dbReference>
<evidence type="ECO:0000256" key="3">
    <source>
        <dbReference type="ARBA" id="ARBA00022530"/>
    </source>
</evidence>
<dbReference type="InterPro" id="IPR013015">
    <property type="entry name" value="Laminin_IV_B"/>
</dbReference>
<dbReference type="FunFam" id="2.10.25.10:FF:000101">
    <property type="entry name" value="Laminin subunit beta 1"/>
    <property type="match status" value="1"/>
</dbReference>
<keyword evidence="5" id="KW-0677">Repeat</keyword>
<dbReference type="GO" id="GO:0005604">
    <property type="term" value="C:basement membrane"/>
    <property type="evidence" value="ECO:0007669"/>
    <property type="project" value="UniProtKB-SubCell"/>
</dbReference>
<dbReference type="PANTHER" id="PTHR10574:SF375">
    <property type="entry name" value="LAMININ SUBUNIT BETA-1"/>
    <property type="match status" value="1"/>
</dbReference>
<dbReference type="AlphaFoldDB" id="A0A0T6BGS4"/>
<keyword evidence="11 12" id="KW-0424">Laminin EGF-like domain</keyword>
<feature type="disulfide bond" evidence="12">
    <location>
        <begin position="281"/>
        <end position="293"/>
    </location>
</feature>
<comment type="caution">
    <text evidence="12">Lacks conserved residue(s) required for the propagation of feature annotation.</text>
</comment>
<accession>A0A0T6BGS4</accession>
<comment type="caution">
    <text evidence="15">The sequence shown here is derived from an EMBL/GenBank/DDBJ whole genome shotgun (WGS) entry which is preliminary data.</text>
</comment>
<dbReference type="Proteomes" id="UP000051574">
    <property type="component" value="Unassembled WGS sequence"/>
</dbReference>
<dbReference type="Pfam" id="PF24973">
    <property type="entry name" value="EGF_LMN_ATRN"/>
    <property type="match status" value="1"/>
</dbReference>
<reference evidence="15 16" key="1">
    <citation type="submission" date="2015-09" db="EMBL/GenBank/DDBJ databases">
        <title>Draft genome of the scarab beetle Oryctes borbonicus.</title>
        <authorList>
            <person name="Meyer J.M."/>
            <person name="Markov G.V."/>
            <person name="Baskaran P."/>
            <person name="Herrmann M."/>
            <person name="Sommer R.J."/>
            <person name="Roedelsperger C."/>
        </authorList>
    </citation>
    <scope>NUCLEOTIDE SEQUENCE [LARGE SCALE GENOMIC DNA]</scope>
    <source>
        <strain evidence="15">OB123</strain>
        <tissue evidence="15">Whole animal</tissue>
    </source>
</reference>
<dbReference type="GO" id="GO:0048731">
    <property type="term" value="P:system development"/>
    <property type="evidence" value="ECO:0007669"/>
    <property type="project" value="UniProtKB-ARBA"/>
</dbReference>
<dbReference type="InterPro" id="IPR056863">
    <property type="entry name" value="LMN_ATRN_NET-like_EGF"/>
</dbReference>
<comment type="subcellular location">
    <subcellularLocation>
        <location evidence="1">Secreted</location>
        <location evidence="1">Extracellular space</location>
        <location evidence="1">Extracellular matrix</location>
        <location evidence="1">Basement membrane</location>
    </subcellularLocation>
</comment>
<evidence type="ECO:0000256" key="5">
    <source>
        <dbReference type="ARBA" id="ARBA00022737"/>
    </source>
</evidence>
<keyword evidence="9 12" id="KW-1015">Disulfide bond</keyword>
<dbReference type="FunFam" id="2.10.25.10:FF:000135">
    <property type="entry name" value="Laminin subunit beta 4"/>
    <property type="match status" value="1"/>
</dbReference>
<name>A0A0T6BGS4_9SCAR</name>
<dbReference type="FunFam" id="2.10.25.10:FF:000130">
    <property type="entry name" value="Laminin subunit beta 1"/>
    <property type="match status" value="1"/>
</dbReference>
<keyword evidence="10" id="KW-0325">Glycoprotein</keyword>
<dbReference type="InterPro" id="IPR050440">
    <property type="entry name" value="Laminin/Netrin_ECM"/>
</dbReference>
<dbReference type="CDD" id="cd00055">
    <property type="entry name" value="EGF_Lam"/>
    <property type="match status" value="7"/>
</dbReference>
<feature type="disulfide bond" evidence="12">
    <location>
        <begin position="283"/>
        <end position="300"/>
    </location>
</feature>
<dbReference type="FunFam" id="2.10.25.10:FF:000138">
    <property type="entry name" value="Laminin subunit beta 1"/>
    <property type="match status" value="1"/>
</dbReference>
<feature type="disulfide bond" evidence="12">
    <location>
        <begin position="510"/>
        <end position="519"/>
    </location>
</feature>
<feature type="disulfide bond" evidence="12">
    <location>
        <begin position="538"/>
        <end position="550"/>
    </location>
</feature>
<evidence type="ECO:0000256" key="12">
    <source>
        <dbReference type="PROSITE-ProRule" id="PRU00460"/>
    </source>
</evidence>
<evidence type="ECO:0000256" key="8">
    <source>
        <dbReference type="ARBA" id="ARBA00023054"/>
    </source>
</evidence>
<dbReference type="PROSITE" id="PS01248">
    <property type="entry name" value="EGF_LAM_1"/>
    <property type="match status" value="3"/>
</dbReference>
<evidence type="ECO:0000313" key="16">
    <source>
        <dbReference type="Proteomes" id="UP000051574"/>
    </source>
</evidence>
<keyword evidence="7" id="KW-0130">Cell adhesion</keyword>
<evidence type="ECO:0000259" key="13">
    <source>
        <dbReference type="PROSITE" id="PS50027"/>
    </source>
</evidence>
<dbReference type="EMBL" id="LJIG01000853">
    <property type="protein sequence ID" value="KRT86087.1"/>
    <property type="molecule type" value="Genomic_DNA"/>
</dbReference>
<evidence type="ECO:0000313" key="15">
    <source>
        <dbReference type="EMBL" id="KRT86087.1"/>
    </source>
</evidence>
<dbReference type="PANTHER" id="PTHR10574">
    <property type="entry name" value="NETRIN/LAMININ-RELATED"/>
    <property type="match status" value="1"/>
</dbReference>
<feature type="disulfide bond" evidence="12">
    <location>
        <begin position="540"/>
        <end position="557"/>
    </location>
</feature>
<dbReference type="Pfam" id="PF00053">
    <property type="entry name" value="EGF_laminin"/>
    <property type="match status" value="6"/>
</dbReference>
<dbReference type="GO" id="GO:0030054">
    <property type="term" value="C:cell junction"/>
    <property type="evidence" value="ECO:0007669"/>
    <property type="project" value="UniProtKB-ARBA"/>
</dbReference>
<evidence type="ECO:0000256" key="9">
    <source>
        <dbReference type="ARBA" id="ARBA00023157"/>
    </source>
</evidence>
<dbReference type="OrthoDB" id="5985440at2759"/>
<keyword evidence="4" id="KW-0732">Signal</keyword>
<feature type="disulfide bond" evidence="12">
    <location>
        <begin position="559"/>
        <end position="568"/>
    </location>
</feature>
<keyword evidence="3" id="KW-0272">Extracellular matrix</keyword>
<protein>
    <submittedName>
        <fullName evidence="15">Uncharacterized protein</fullName>
    </submittedName>
</protein>
<dbReference type="Gene3D" id="2.10.25.10">
    <property type="entry name" value="Laminin"/>
    <property type="match status" value="7"/>
</dbReference>
<evidence type="ECO:0000256" key="1">
    <source>
        <dbReference type="ARBA" id="ARBA00004302"/>
    </source>
</evidence>
<dbReference type="FunFam" id="2.10.25.10:FF:000280">
    <property type="entry name" value="Laminin subunit beta 4"/>
    <property type="match status" value="1"/>
</dbReference>
<gene>
    <name evidence="15" type="ORF">AMK59_1581</name>
</gene>
<feature type="disulfide bond" evidence="12">
    <location>
        <begin position="302"/>
        <end position="311"/>
    </location>
</feature>
<dbReference type="InterPro" id="IPR002049">
    <property type="entry name" value="LE_dom"/>
</dbReference>
<proteinExistence type="predicted"/>
<feature type="domain" description="Laminin EGF-like" evidence="13">
    <location>
        <begin position="538"/>
        <end position="586"/>
    </location>
</feature>
<evidence type="ECO:0000256" key="7">
    <source>
        <dbReference type="ARBA" id="ARBA00022889"/>
    </source>
</evidence>
<keyword evidence="6" id="KW-0084">Basement membrane</keyword>
<sequence>MTGRTCNIPKQQYFTASLDFLLYEAEYANRSPNCQVVIREPYRDNRQDSWTGVGFMKAPEGSSIEFDIDDIKTTALYDPVVRYEPLQNLDWDDAEMRIIRMKPIDATSLCSETRPEDDIKPFSLPMEKRSIVVGPAICLEAGEKYKIIIDFKKSQYNQDTPTASVLIDSIVLLPRADSIPWFSGSSPAEQKRREYQDNCEYALYSLNSQNVPEMCQKYYTSIGAYIFNGAQSCQCDPTGSISKLCKEYGGICTCKQNVVGRRCDSCSPGTYGFGPEGCKGCDCDSIGALDNFCNVTTGQCKCRANTYGRECNQCRTGFWNFPNCQRCDCNGHADICDSKSGTCISCRDYTESYACDRCIDGFYGDPRLNADIPCRPCPCPGIAGTNHSFADTCTLDPTRDVVCHCKEGYAGARCDVCVDNYFGNPEVPGGSCRPCECNDKIDLLRPGNCDPHTGKCKQCLYETTGDHCERCRGGYFRNSPDEMCRECVCHVLGTNNTAGPCDPESGKCSCFPHVIGQECDQCEDYYWKIASGSGCEPCNCDPVGSVDLQCHRFYGQCKCKENFGGRQCNECKANYWGNPKANQCTSKFIPKVYNCIFLFLPFRV</sequence>
<feature type="domain" description="Laminin EGF-like" evidence="13">
    <location>
        <begin position="327"/>
        <end position="376"/>
    </location>
</feature>
<dbReference type="PROSITE" id="PS51116">
    <property type="entry name" value="LAMININ_IVB"/>
    <property type="match status" value="1"/>
</dbReference>
<keyword evidence="2" id="KW-0964">Secreted</keyword>
<dbReference type="PRINTS" id="PR00011">
    <property type="entry name" value="EGFLAMININ"/>
</dbReference>
<feature type="domain" description="Laminin EGF-like" evidence="13">
    <location>
        <begin position="281"/>
        <end position="326"/>
    </location>
</feature>
<evidence type="ECO:0000256" key="11">
    <source>
        <dbReference type="ARBA" id="ARBA00023292"/>
    </source>
</evidence>
<dbReference type="GO" id="GO:0009888">
    <property type="term" value="P:tissue development"/>
    <property type="evidence" value="ECO:0007669"/>
    <property type="project" value="TreeGrafter"/>
</dbReference>
<feature type="disulfide bond" evidence="12">
    <location>
        <begin position="254"/>
        <end position="263"/>
    </location>
</feature>
<evidence type="ECO:0000256" key="6">
    <source>
        <dbReference type="ARBA" id="ARBA00022869"/>
    </source>
</evidence>
<dbReference type="GO" id="GO:0007155">
    <property type="term" value="P:cell adhesion"/>
    <property type="evidence" value="ECO:0007669"/>
    <property type="project" value="UniProtKB-KW"/>
</dbReference>
<feature type="domain" description="Laminin EGF-like" evidence="13">
    <location>
        <begin position="233"/>
        <end position="280"/>
    </location>
</feature>
<feature type="domain" description="Laminin IV type B" evidence="14">
    <location>
        <begin position="15"/>
        <end position="227"/>
    </location>
</feature>
<keyword evidence="16" id="KW-1185">Reference proteome</keyword>
<feature type="disulfide bond" evidence="12">
    <location>
        <begin position="233"/>
        <end position="245"/>
    </location>
</feature>
<dbReference type="GO" id="GO:0048468">
    <property type="term" value="P:cell development"/>
    <property type="evidence" value="ECO:0007669"/>
    <property type="project" value="UniProtKB-ARBA"/>
</dbReference>
<dbReference type="GO" id="GO:0009887">
    <property type="term" value="P:animal organ morphogenesis"/>
    <property type="evidence" value="ECO:0007669"/>
    <property type="project" value="TreeGrafter"/>
</dbReference>
<feature type="disulfide bond" evidence="12">
    <location>
        <begin position="235"/>
        <end position="252"/>
    </location>
</feature>
<dbReference type="SUPFAM" id="SSF57196">
    <property type="entry name" value="EGF/Laminin"/>
    <property type="match status" value="7"/>
</dbReference>
<evidence type="ECO:0000256" key="2">
    <source>
        <dbReference type="ARBA" id="ARBA00022525"/>
    </source>
</evidence>
<evidence type="ECO:0000259" key="14">
    <source>
        <dbReference type="PROSITE" id="PS51116"/>
    </source>
</evidence>
<organism evidence="15 16">
    <name type="scientific">Oryctes borbonicus</name>
    <dbReference type="NCBI Taxonomy" id="1629725"/>
    <lineage>
        <taxon>Eukaryota</taxon>
        <taxon>Metazoa</taxon>
        <taxon>Ecdysozoa</taxon>
        <taxon>Arthropoda</taxon>
        <taxon>Hexapoda</taxon>
        <taxon>Insecta</taxon>
        <taxon>Pterygota</taxon>
        <taxon>Neoptera</taxon>
        <taxon>Endopterygota</taxon>
        <taxon>Coleoptera</taxon>
        <taxon>Polyphaga</taxon>
        <taxon>Scarabaeiformia</taxon>
        <taxon>Scarabaeidae</taxon>
        <taxon>Dynastinae</taxon>
        <taxon>Oryctes</taxon>
    </lineage>
</organism>
<dbReference type="PROSITE" id="PS50027">
    <property type="entry name" value="EGF_LAM_2"/>
    <property type="match status" value="5"/>
</dbReference>
<dbReference type="FunFam" id="2.10.25.10:FF:000011">
    <property type="entry name" value="Cadherin EGF LAG seven-pass G-type receptor"/>
    <property type="match status" value="1"/>
</dbReference>
<dbReference type="SMART" id="SM00180">
    <property type="entry name" value="EGF_Lam"/>
    <property type="match status" value="7"/>
</dbReference>
<feature type="disulfide bond" evidence="12">
    <location>
        <begin position="346"/>
        <end position="355"/>
    </location>
</feature>
<evidence type="ECO:0000256" key="10">
    <source>
        <dbReference type="ARBA" id="ARBA00023180"/>
    </source>
</evidence>
<keyword evidence="8" id="KW-0175">Coiled coil</keyword>
<evidence type="ECO:0000256" key="4">
    <source>
        <dbReference type="ARBA" id="ARBA00022729"/>
    </source>
</evidence>